<comment type="similarity">
    <text evidence="4">Belongs to the zinc-containing alcohol dehydrogenase family.</text>
</comment>
<dbReference type="InterPro" id="IPR020843">
    <property type="entry name" value="ER"/>
</dbReference>
<dbReference type="GO" id="GO:0008270">
    <property type="term" value="F:zinc ion binding"/>
    <property type="evidence" value="ECO:0007669"/>
    <property type="project" value="InterPro"/>
</dbReference>
<dbReference type="KEGG" id="lak:106178082"/>
<dbReference type="InterPro" id="IPR013154">
    <property type="entry name" value="ADH-like_N"/>
</dbReference>
<dbReference type="GeneID" id="106178082"/>
<evidence type="ECO:0000313" key="7">
    <source>
        <dbReference type="RefSeq" id="XP_013416562.1"/>
    </source>
</evidence>
<evidence type="ECO:0000256" key="3">
    <source>
        <dbReference type="ARBA" id="ARBA00023002"/>
    </source>
</evidence>
<protein>
    <submittedName>
        <fullName evidence="7">Uncharacterized protein LOC106178082</fullName>
    </submittedName>
</protein>
<dbReference type="Proteomes" id="UP000085678">
    <property type="component" value="Unplaced"/>
</dbReference>
<keyword evidence="1 4" id="KW-0479">Metal-binding</keyword>
<feature type="domain" description="Enoyl reductase (ER)" evidence="5">
    <location>
        <begin position="8"/>
        <end position="345"/>
    </location>
</feature>
<dbReference type="RefSeq" id="XP_013416562.1">
    <property type="nucleotide sequence ID" value="XM_013561108.1"/>
</dbReference>
<dbReference type="SUPFAM" id="SSF50129">
    <property type="entry name" value="GroES-like"/>
    <property type="match status" value="1"/>
</dbReference>
<comment type="cofactor">
    <cofactor evidence="4">
        <name>Zn(2+)</name>
        <dbReference type="ChEBI" id="CHEBI:29105"/>
    </cofactor>
</comment>
<dbReference type="InterPro" id="IPR036291">
    <property type="entry name" value="NAD(P)-bd_dom_sf"/>
</dbReference>
<evidence type="ECO:0000256" key="2">
    <source>
        <dbReference type="ARBA" id="ARBA00022833"/>
    </source>
</evidence>
<accession>A0A1S3K214</accession>
<organism evidence="6 7">
    <name type="scientific">Lingula anatina</name>
    <name type="common">Brachiopod</name>
    <name type="synonym">Lingula unguis</name>
    <dbReference type="NCBI Taxonomy" id="7574"/>
    <lineage>
        <taxon>Eukaryota</taxon>
        <taxon>Metazoa</taxon>
        <taxon>Spiralia</taxon>
        <taxon>Lophotrochozoa</taxon>
        <taxon>Brachiopoda</taxon>
        <taxon>Linguliformea</taxon>
        <taxon>Lingulata</taxon>
        <taxon>Lingulida</taxon>
        <taxon>Linguloidea</taxon>
        <taxon>Lingulidae</taxon>
        <taxon>Lingula</taxon>
    </lineage>
</organism>
<proteinExistence type="inferred from homology"/>
<dbReference type="SMART" id="SM00829">
    <property type="entry name" value="PKS_ER"/>
    <property type="match status" value="1"/>
</dbReference>
<dbReference type="InterPro" id="IPR050129">
    <property type="entry name" value="Zn_alcohol_dh"/>
</dbReference>
<evidence type="ECO:0000256" key="4">
    <source>
        <dbReference type="RuleBase" id="RU361277"/>
    </source>
</evidence>
<dbReference type="InterPro" id="IPR011032">
    <property type="entry name" value="GroES-like_sf"/>
</dbReference>
<dbReference type="InParanoid" id="A0A1S3K214"/>
<keyword evidence="3" id="KW-0560">Oxidoreductase</keyword>
<dbReference type="PANTHER" id="PTHR43401:SF2">
    <property type="entry name" value="L-THREONINE 3-DEHYDROGENASE"/>
    <property type="match status" value="1"/>
</dbReference>
<keyword evidence="2 4" id="KW-0862">Zinc</keyword>
<dbReference type="InterPro" id="IPR002328">
    <property type="entry name" value="ADH_Zn_CS"/>
</dbReference>
<keyword evidence="6" id="KW-1185">Reference proteome</keyword>
<dbReference type="OrthoDB" id="1879366at2759"/>
<dbReference type="Gene3D" id="3.40.50.720">
    <property type="entry name" value="NAD(P)-binding Rossmann-like Domain"/>
    <property type="match status" value="1"/>
</dbReference>
<dbReference type="Gene3D" id="3.90.180.10">
    <property type="entry name" value="Medium-chain alcohol dehydrogenases, catalytic domain"/>
    <property type="match status" value="1"/>
</dbReference>
<evidence type="ECO:0000313" key="6">
    <source>
        <dbReference type="Proteomes" id="UP000085678"/>
    </source>
</evidence>
<reference evidence="7" key="1">
    <citation type="submission" date="2025-08" db="UniProtKB">
        <authorList>
            <consortium name="RefSeq"/>
        </authorList>
    </citation>
    <scope>IDENTIFICATION</scope>
    <source>
        <tissue evidence="7">Gonads</tissue>
    </source>
</reference>
<gene>
    <name evidence="7" type="primary">LOC106178082</name>
</gene>
<name>A0A1S3K214_LINAN</name>
<dbReference type="Pfam" id="PF08240">
    <property type="entry name" value="ADH_N"/>
    <property type="match status" value="1"/>
</dbReference>
<dbReference type="OMA" id="SAMHYEE"/>
<evidence type="ECO:0000256" key="1">
    <source>
        <dbReference type="ARBA" id="ARBA00022723"/>
    </source>
</evidence>
<dbReference type="PROSITE" id="PS00059">
    <property type="entry name" value="ADH_ZINC"/>
    <property type="match status" value="1"/>
</dbReference>
<dbReference type="SUPFAM" id="SSF51735">
    <property type="entry name" value="NAD(P)-binding Rossmann-fold domains"/>
    <property type="match status" value="1"/>
</dbReference>
<dbReference type="PANTHER" id="PTHR43401">
    <property type="entry name" value="L-THREONINE 3-DEHYDROGENASE"/>
    <property type="match status" value="1"/>
</dbReference>
<dbReference type="AlphaFoldDB" id="A0A1S3K214"/>
<dbReference type="Pfam" id="PF00107">
    <property type="entry name" value="ADH_zinc_N"/>
    <property type="match status" value="1"/>
</dbReference>
<evidence type="ECO:0000259" key="5">
    <source>
        <dbReference type="SMART" id="SM00829"/>
    </source>
</evidence>
<sequence length="349" mass="38931">MLALLKRKPEESFHLETIPIPDPKEDEVLIKVDATGICGSDINLYRWNDIARVIAALPFTPGHETTGTVVRCGPEATIKEGQRVCVENHYFCGKCYQCKHQNYSICQKMNQYGHGKGTPHGGCSEYSIVPSKYCYQLKTDISPVEAACLEPMGVAHNAMERLEVEDEDVLVIGCGPIGNLAIALAKTMGAKRVFGADIKPQRLQLAKQMGADDIVNSSEQDLHDVIMKKTEGNGIGRICECSGAPEVVNAMWTFLRKAGKVVLVAIPKEQILIKEPLTNIILKAIEIKTIHGRSFNFYHTWHECERLVAEGKVKLRDVITHEFPMSKFEDAFDYLKREEACKIVIYPGK</sequence>
<dbReference type="GO" id="GO:0016491">
    <property type="term" value="F:oxidoreductase activity"/>
    <property type="evidence" value="ECO:0007669"/>
    <property type="project" value="UniProtKB-KW"/>
</dbReference>
<dbReference type="InterPro" id="IPR013149">
    <property type="entry name" value="ADH-like_C"/>
</dbReference>
<dbReference type="STRING" id="7574.A0A1S3K214"/>